<proteinExistence type="predicted"/>
<reference evidence="2" key="1">
    <citation type="submission" date="2025-08" db="UniProtKB">
        <authorList>
            <consortium name="Ensembl"/>
        </authorList>
    </citation>
    <scope>IDENTIFICATION</scope>
</reference>
<keyword evidence="1" id="KW-0472">Membrane</keyword>
<evidence type="ECO:0000256" key="1">
    <source>
        <dbReference type="SAM" id="Phobius"/>
    </source>
</evidence>
<organism evidence="2 3">
    <name type="scientific">Sus scrofa</name>
    <name type="common">Pig</name>
    <dbReference type="NCBI Taxonomy" id="9823"/>
    <lineage>
        <taxon>Eukaryota</taxon>
        <taxon>Metazoa</taxon>
        <taxon>Chordata</taxon>
        <taxon>Craniata</taxon>
        <taxon>Vertebrata</taxon>
        <taxon>Euteleostomi</taxon>
        <taxon>Mammalia</taxon>
        <taxon>Eutheria</taxon>
        <taxon>Laurasiatheria</taxon>
        <taxon>Artiodactyla</taxon>
        <taxon>Suina</taxon>
        <taxon>Suidae</taxon>
        <taxon>Sus</taxon>
    </lineage>
</organism>
<sequence length="113" mass="13362">MSENVLPMFSSRSLMVSSPIFKSLSHIEFIFVHGVRVCSSFIDLHVAVQFSQHHLLKRLFPILKLLVFFFFFWSFCHFLGRSPWEFPYASGVAITRQKDKKKKKKKKKRILIL</sequence>
<keyword evidence="1" id="KW-0812">Transmembrane</keyword>
<accession>A0A8D0XQD7</accession>
<name>A0A8D0XQD7_PIG</name>
<protein>
    <recommendedName>
        <fullName evidence="4">Transmembrane protein</fullName>
    </recommendedName>
</protein>
<feature type="transmembrane region" description="Helical" evidence="1">
    <location>
        <begin position="59"/>
        <end position="80"/>
    </location>
</feature>
<dbReference type="AlphaFoldDB" id="A0A8D0XQD7"/>
<evidence type="ECO:0000313" key="2">
    <source>
        <dbReference type="Ensembl" id="ENSSSCP00030039886.1"/>
    </source>
</evidence>
<evidence type="ECO:0000313" key="3">
    <source>
        <dbReference type="Proteomes" id="UP000694570"/>
    </source>
</evidence>
<dbReference type="Proteomes" id="UP000694570">
    <property type="component" value="Unplaced"/>
</dbReference>
<keyword evidence="1" id="KW-1133">Transmembrane helix</keyword>
<dbReference type="Ensembl" id="ENSSSCT00030086467.1">
    <property type="protein sequence ID" value="ENSSSCP00030039886.1"/>
    <property type="gene ID" value="ENSSSCG00030061852.1"/>
</dbReference>
<evidence type="ECO:0008006" key="4">
    <source>
        <dbReference type="Google" id="ProtNLM"/>
    </source>
</evidence>